<comment type="caution">
    <text evidence="2">The sequence shown here is derived from an EMBL/GenBank/DDBJ whole genome shotgun (WGS) entry which is preliminary data.</text>
</comment>
<keyword evidence="3" id="KW-1185">Reference proteome</keyword>
<gene>
    <name evidence="2" type="ORF">GCM10023186_23290</name>
</gene>
<protein>
    <recommendedName>
        <fullName evidence="4">WD40 repeat domain-containing protein</fullName>
    </recommendedName>
</protein>
<evidence type="ECO:0000313" key="2">
    <source>
        <dbReference type="EMBL" id="GAA4382691.1"/>
    </source>
</evidence>
<proteinExistence type="predicted"/>
<organism evidence="2 3">
    <name type="scientific">Hymenobacter koreensis</name>
    <dbReference type="NCBI Taxonomy" id="1084523"/>
    <lineage>
        <taxon>Bacteria</taxon>
        <taxon>Pseudomonadati</taxon>
        <taxon>Bacteroidota</taxon>
        <taxon>Cytophagia</taxon>
        <taxon>Cytophagales</taxon>
        <taxon>Hymenobacteraceae</taxon>
        <taxon>Hymenobacter</taxon>
    </lineage>
</organism>
<dbReference type="EMBL" id="BAABHA010000006">
    <property type="protein sequence ID" value="GAA4382691.1"/>
    <property type="molecule type" value="Genomic_DNA"/>
</dbReference>
<dbReference type="PROSITE" id="PS51257">
    <property type="entry name" value="PROKAR_LIPOPROTEIN"/>
    <property type="match status" value="1"/>
</dbReference>
<feature type="region of interest" description="Disordered" evidence="1">
    <location>
        <begin position="26"/>
        <end position="54"/>
    </location>
</feature>
<reference evidence="3" key="1">
    <citation type="journal article" date="2019" name="Int. J. Syst. Evol. Microbiol.">
        <title>The Global Catalogue of Microorganisms (GCM) 10K type strain sequencing project: providing services to taxonomists for standard genome sequencing and annotation.</title>
        <authorList>
            <consortium name="The Broad Institute Genomics Platform"/>
            <consortium name="The Broad Institute Genome Sequencing Center for Infectious Disease"/>
            <person name="Wu L."/>
            <person name="Ma J."/>
        </authorList>
    </citation>
    <scope>NUCLEOTIDE SEQUENCE [LARGE SCALE GENOMIC DNA]</scope>
    <source>
        <strain evidence="3">JCM 17924</strain>
    </source>
</reference>
<evidence type="ECO:0008006" key="4">
    <source>
        <dbReference type="Google" id="ProtNLM"/>
    </source>
</evidence>
<sequence length="273" mass="30650">MFPLRPLPALLGLCLLTACSLRMQPGERARPGTVPRTAPPPPGTAGGTRRPVPPPIYRLTNFDTLIVGAQVLHLYPASRSVYEQLPLQPWLSNEEPAEGEELDPEAEERRHLRQAGQAVKRNGHALHLRCSSGKTVRLVNNPAETDDNIFYQYVATLSGINSWLVAVHLYEGGYFLIIDRATGRQTVVWSPPSVAPDGKMFVCGSSDVLARYEPSGLQVWRMENGRPRLLWERQTEWGVSQARWLNNHTIVFEQDFFHNGDVDTRLKRLALVN</sequence>
<evidence type="ECO:0000256" key="1">
    <source>
        <dbReference type="SAM" id="MobiDB-lite"/>
    </source>
</evidence>
<dbReference type="Proteomes" id="UP001500454">
    <property type="component" value="Unassembled WGS sequence"/>
</dbReference>
<name>A0ABP8J0F4_9BACT</name>
<dbReference type="RefSeq" id="WP_345224360.1">
    <property type="nucleotide sequence ID" value="NZ_BAABHA010000006.1"/>
</dbReference>
<accession>A0ABP8J0F4</accession>
<evidence type="ECO:0000313" key="3">
    <source>
        <dbReference type="Proteomes" id="UP001500454"/>
    </source>
</evidence>
<dbReference type="SUPFAM" id="SSF82171">
    <property type="entry name" value="DPP6 N-terminal domain-like"/>
    <property type="match status" value="1"/>
</dbReference>